<dbReference type="InterPro" id="IPR017930">
    <property type="entry name" value="Myb_dom"/>
</dbReference>
<dbReference type="Pfam" id="PF00249">
    <property type="entry name" value="Myb_DNA-binding"/>
    <property type="match status" value="1"/>
</dbReference>
<protein>
    <submittedName>
        <fullName evidence="11">Myb-like protein G</fullName>
    </submittedName>
</protein>
<keyword evidence="9" id="KW-0539">Nucleus</keyword>
<evidence type="ECO:0000256" key="8">
    <source>
        <dbReference type="ARBA" id="ARBA00023163"/>
    </source>
</evidence>
<dbReference type="AlphaFoldDB" id="M8B4N9"/>
<proteinExistence type="predicted"/>
<keyword evidence="7" id="KW-0238">DNA-binding</keyword>
<dbReference type="PROSITE" id="PS51294">
    <property type="entry name" value="HTH_MYB"/>
    <property type="match status" value="1"/>
</dbReference>
<dbReference type="SMART" id="SM00717">
    <property type="entry name" value="SANT"/>
    <property type="match status" value="1"/>
</dbReference>
<dbReference type="InterPro" id="IPR017884">
    <property type="entry name" value="SANT_dom"/>
</dbReference>
<evidence type="ECO:0000256" key="10">
    <source>
        <dbReference type="SAM" id="MobiDB-lite"/>
    </source>
</evidence>
<evidence type="ECO:0000256" key="1">
    <source>
        <dbReference type="ARBA" id="ARBA00022670"/>
    </source>
</evidence>
<evidence type="ECO:0000256" key="3">
    <source>
        <dbReference type="ARBA" id="ARBA00022801"/>
    </source>
</evidence>
<dbReference type="GO" id="GO:0003677">
    <property type="term" value="F:DNA binding"/>
    <property type="evidence" value="ECO:0007669"/>
    <property type="project" value="UniProtKB-KW"/>
</dbReference>
<keyword evidence="3" id="KW-0378">Hydrolase</keyword>
<dbReference type="Gene3D" id="1.10.10.60">
    <property type="entry name" value="Homeodomain-like"/>
    <property type="match status" value="1"/>
</dbReference>
<evidence type="ECO:0000313" key="11">
    <source>
        <dbReference type="EnsemblPlants" id="EMT08575"/>
    </source>
</evidence>
<keyword evidence="6" id="KW-0482">Metalloprotease</keyword>
<dbReference type="FunFam" id="1.10.10.60:FF:000151">
    <property type="entry name" value="histone H2A deubiquitinase MYSM1 isoform X2"/>
    <property type="match status" value="1"/>
</dbReference>
<reference evidence="11" key="1">
    <citation type="submission" date="2015-06" db="UniProtKB">
        <authorList>
            <consortium name="EnsemblPlants"/>
        </authorList>
    </citation>
    <scope>IDENTIFICATION</scope>
</reference>
<evidence type="ECO:0000256" key="9">
    <source>
        <dbReference type="ARBA" id="ARBA00023242"/>
    </source>
</evidence>
<dbReference type="InterPro" id="IPR001005">
    <property type="entry name" value="SANT/Myb"/>
</dbReference>
<evidence type="ECO:0000256" key="2">
    <source>
        <dbReference type="ARBA" id="ARBA00022723"/>
    </source>
</evidence>
<evidence type="ECO:0000256" key="4">
    <source>
        <dbReference type="ARBA" id="ARBA00022833"/>
    </source>
</evidence>
<dbReference type="GO" id="GO:0006508">
    <property type="term" value="P:proteolysis"/>
    <property type="evidence" value="ECO:0007669"/>
    <property type="project" value="UniProtKB-KW"/>
</dbReference>
<dbReference type="InterPro" id="IPR006447">
    <property type="entry name" value="Myb_dom_plants"/>
</dbReference>
<keyword evidence="8" id="KW-0804">Transcription</keyword>
<dbReference type="PANTHER" id="PTHR12802">
    <property type="entry name" value="SWI/SNF COMPLEX-RELATED"/>
    <property type="match status" value="1"/>
</dbReference>
<dbReference type="PROSITE" id="PS51293">
    <property type="entry name" value="SANT"/>
    <property type="match status" value="1"/>
</dbReference>
<dbReference type="PROSITE" id="PS50090">
    <property type="entry name" value="MYB_LIKE"/>
    <property type="match status" value="1"/>
</dbReference>
<dbReference type="EnsemblPlants" id="EMT08575">
    <property type="protein sequence ID" value="EMT08575"/>
    <property type="gene ID" value="F775_22448"/>
</dbReference>
<dbReference type="NCBIfam" id="TIGR01557">
    <property type="entry name" value="myb_SHAQKYF"/>
    <property type="match status" value="1"/>
</dbReference>
<keyword evidence="2" id="KW-0479">Metal-binding</keyword>
<keyword evidence="5" id="KW-0805">Transcription regulation</keyword>
<organism evidence="11">
    <name type="scientific">Aegilops tauschii</name>
    <name type="common">Tausch's goatgrass</name>
    <name type="synonym">Aegilops squarrosa</name>
    <dbReference type="NCBI Taxonomy" id="37682"/>
    <lineage>
        <taxon>Eukaryota</taxon>
        <taxon>Viridiplantae</taxon>
        <taxon>Streptophyta</taxon>
        <taxon>Embryophyta</taxon>
        <taxon>Tracheophyta</taxon>
        <taxon>Spermatophyta</taxon>
        <taxon>Magnoliopsida</taxon>
        <taxon>Liliopsida</taxon>
        <taxon>Poales</taxon>
        <taxon>Poaceae</taxon>
        <taxon>BOP clade</taxon>
        <taxon>Pooideae</taxon>
        <taxon>Triticodae</taxon>
        <taxon>Triticeae</taxon>
        <taxon>Triticinae</taxon>
        <taxon>Aegilops</taxon>
    </lineage>
</organism>
<dbReference type="CDD" id="cd00167">
    <property type="entry name" value="SANT"/>
    <property type="match status" value="1"/>
</dbReference>
<dbReference type="PANTHER" id="PTHR12802:SF146">
    <property type="entry name" value="PROTEIN REVEILLE 3"/>
    <property type="match status" value="1"/>
</dbReference>
<keyword evidence="1" id="KW-0645">Protease</keyword>
<dbReference type="GO" id="GO:0046872">
    <property type="term" value="F:metal ion binding"/>
    <property type="evidence" value="ECO:0007669"/>
    <property type="project" value="UniProtKB-KW"/>
</dbReference>
<keyword evidence="4" id="KW-0862">Zinc</keyword>
<evidence type="ECO:0000256" key="6">
    <source>
        <dbReference type="ARBA" id="ARBA00023049"/>
    </source>
</evidence>
<dbReference type="InterPro" id="IPR009057">
    <property type="entry name" value="Homeodomain-like_sf"/>
</dbReference>
<feature type="compositionally biased region" description="Low complexity" evidence="10">
    <location>
        <begin position="1"/>
        <end position="20"/>
    </location>
</feature>
<dbReference type="SUPFAM" id="SSF46689">
    <property type="entry name" value="Homeodomain-like"/>
    <property type="match status" value="1"/>
</dbReference>
<evidence type="ECO:0000256" key="5">
    <source>
        <dbReference type="ARBA" id="ARBA00023015"/>
    </source>
</evidence>
<sequence>MATMVRGARMPAAARSSASGRNKKLRKPYTITRPRERWTDEEHQRFVHALHIFGRDWKSIEALVATKTSVQIRSHAQKHFLKAQKLGLGSCLPPPLHPRRAAALRQQPPAHPDADMLAPSMDWACAAPGSRWPDLDAPGAGECPSADALALHLQDETVQLPLSPHDPRFALVYRFVGDVFAADAAVPVDAQLQRLQLQGVDPVVVDTISGGGAVREVLVALDSSGVRSGRVMIVGEHFSSLKSHPPSLLEHQGGATQAAVLADVGPTHKARVAALAVVKIHRFSVFILVLLING</sequence>
<accession>M8B4N9</accession>
<feature type="region of interest" description="Disordered" evidence="10">
    <location>
        <begin position="1"/>
        <end position="28"/>
    </location>
</feature>
<dbReference type="GO" id="GO:0008237">
    <property type="term" value="F:metallopeptidase activity"/>
    <property type="evidence" value="ECO:0007669"/>
    <property type="project" value="UniProtKB-KW"/>
</dbReference>
<evidence type="ECO:0000256" key="7">
    <source>
        <dbReference type="ARBA" id="ARBA00023125"/>
    </source>
</evidence>
<name>M8B4N9_AEGTA</name>